<evidence type="ECO:0000313" key="3">
    <source>
        <dbReference type="Proteomes" id="UP001163846"/>
    </source>
</evidence>
<sequence>MVKLKPVLLLDPFPATPSGTSIEHASVYLASLPYPAASGKEAARTQRSRKKKPANNSHRDLITTAESSVVPNHSQDVGTGTLNTPALDSRESDGQFPLPVPEQHNSITALSSDIHVSNRTEPPGTLLLWPSHIPPPGSPPPPPASPEIPVASVDESFPTEPSEHHLAKESCESLIDPPLASSLPKPAVSLATDARMEHLLLAARMIGRKRAAVVAGIVDAEWEKEHKERKEREKEKREGEKAQRSKDREREKGKQKMGTFDDLTLSSGRANRAKKAKGKQPANSDGRTSKRTASRSEMGDERITDDELIVSSSKQTRTRQIGRPKPRPLSTPSSGDSSQRTQLTGMDSLLSAARSMMDPSSSQATARDEVNETQDSVHGGTKDPPIAGSEDNAALPPAKRRKSVVIDANRPARTLSALDVLADQAAAAVSTSTLSTDGDKHVNWKETATEDDLGDEDAEGEYDEDEDSGVRDDESGVDDSSNLGERPRRTSHRSASARAKKDARVILSAKSPGTSLSTAPQ</sequence>
<dbReference type="Proteomes" id="UP001163846">
    <property type="component" value="Unassembled WGS sequence"/>
</dbReference>
<keyword evidence="3" id="KW-1185">Reference proteome</keyword>
<comment type="caution">
    <text evidence="2">The sequence shown here is derived from an EMBL/GenBank/DDBJ whole genome shotgun (WGS) entry which is preliminary data.</text>
</comment>
<dbReference type="EMBL" id="MU806054">
    <property type="protein sequence ID" value="KAJ3841046.1"/>
    <property type="molecule type" value="Genomic_DNA"/>
</dbReference>
<feature type="compositionally biased region" description="Low complexity" evidence="1">
    <location>
        <begin position="415"/>
        <end position="436"/>
    </location>
</feature>
<feature type="compositionally biased region" description="Polar residues" evidence="1">
    <location>
        <begin position="511"/>
        <end position="521"/>
    </location>
</feature>
<evidence type="ECO:0000313" key="2">
    <source>
        <dbReference type="EMBL" id="KAJ3841046.1"/>
    </source>
</evidence>
<feature type="compositionally biased region" description="Basic and acidic residues" evidence="1">
    <location>
        <begin position="437"/>
        <end position="448"/>
    </location>
</feature>
<reference evidence="2" key="1">
    <citation type="submission" date="2022-08" db="EMBL/GenBank/DDBJ databases">
        <authorList>
            <consortium name="DOE Joint Genome Institute"/>
            <person name="Min B."/>
            <person name="Riley R."/>
            <person name="Sierra-Patev S."/>
            <person name="Naranjo-Ortiz M."/>
            <person name="Looney B."/>
            <person name="Konkel Z."/>
            <person name="Slot J.C."/>
            <person name="Sakamoto Y."/>
            <person name="Steenwyk J.L."/>
            <person name="Rokas A."/>
            <person name="Carro J."/>
            <person name="Camarero S."/>
            <person name="Ferreira P."/>
            <person name="Molpeceres G."/>
            <person name="Ruiz-Duenas F.J."/>
            <person name="Serrano A."/>
            <person name="Henrissat B."/>
            <person name="Drula E."/>
            <person name="Hughes K.W."/>
            <person name="Mata J.L."/>
            <person name="Ishikawa N.K."/>
            <person name="Vargas-Isla R."/>
            <person name="Ushijima S."/>
            <person name="Smith C.A."/>
            <person name="Ahrendt S."/>
            <person name="Andreopoulos W."/>
            <person name="He G."/>
            <person name="Labutti K."/>
            <person name="Lipzen A."/>
            <person name="Ng V."/>
            <person name="Sandor L."/>
            <person name="Barry K."/>
            <person name="Martinez A.T."/>
            <person name="Xiao Y."/>
            <person name="Gibbons J.G."/>
            <person name="Terashima K."/>
            <person name="Hibbett D.S."/>
            <person name="Grigoriev I.V."/>
        </authorList>
    </citation>
    <scope>NUCLEOTIDE SEQUENCE</scope>
    <source>
        <strain evidence="2">TFB9207</strain>
    </source>
</reference>
<proteinExistence type="predicted"/>
<feature type="compositionally biased region" description="Basic and acidic residues" evidence="1">
    <location>
        <begin position="161"/>
        <end position="170"/>
    </location>
</feature>
<feature type="compositionally biased region" description="Acidic residues" evidence="1">
    <location>
        <begin position="449"/>
        <end position="467"/>
    </location>
</feature>
<organism evidence="2 3">
    <name type="scientific">Lentinula raphanica</name>
    <dbReference type="NCBI Taxonomy" id="153919"/>
    <lineage>
        <taxon>Eukaryota</taxon>
        <taxon>Fungi</taxon>
        <taxon>Dikarya</taxon>
        <taxon>Basidiomycota</taxon>
        <taxon>Agaricomycotina</taxon>
        <taxon>Agaricomycetes</taxon>
        <taxon>Agaricomycetidae</taxon>
        <taxon>Agaricales</taxon>
        <taxon>Marasmiineae</taxon>
        <taxon>Omphalotaceae</taxon>
        <taxon>Lentinula</taxon>
    </lineage>
</organism>
<feature type="region of interest" description="Disordered" evidence="1">
    <location>
        <begin position="36"/>
        <end position="100"/>
    </location>
</feature>
<feature type="compositionally biased region" description="Polar residues" evidence="1">
    <location>
        <begin position="330"/>
        <end position="345"/>
    </location>
</feature>
<feature type="compositionally biased region" description="Basic and acidic residues" evidence="1">
    <location>
        <begin position="225"/>
        <end position="254"/>
    </location>
</feature>
<gene>
    <name evidence="2" type="ORF">F5878DRAFT_39193</name>
</gene>
<accession>A0AA38PE48</accession>
<evidence type="ECO:0000256" key="1">
    <source>
        <dbReference type="SAM" id="MobiDB-lite"/>
    </source>
</evidence>
<feature type="compositionally biased region" description="Polar residues" evidence="1">
    <location>
        <begin position="64"/>
        <end position="86"/>
    </location>
</feature>
<feature type="region of interest" description="Disordered" evidence="1">
    <location>
        <begin position="131"/>
        <end position="170"/>
    </location>
</feature>
<feature type="compositionally biased region" description="Pro residues" evidence="1">
    <location>
        <begin position="132"/>
        <end position="146"/>
    </location>
</feature>
<feature type="region of interest" description="Disordered" evidence="1">
    <location>
        <begin position="225"/>
        <end position="521"/>
    </location>
</feature>
<dbReference type="AlphaFoldDB" id="A0AA38PE48"/>
<feature type="compositionally biased region" description="Basic residues" evidence="1">
    <location>
        <begin position="316"/>
        <end position="326"/>
    </location>
</feature>
<protein>
    <submittedName>
        <fullName evidence="2">Uncharacterized protein</fullName>
    </submittedName>
</protein>
<name>A0AA38PE48_9AGAR</name>